<keyword evidence="15" id="KW-1185">Reference proteome</keyword>
<dbReference type="PANTHER" id="PTHR30534">
    <property type="entry name" value="FLAGELLAR MOTOR SWITCH PROTEIN FLIG"/>
    <property type="match status" value="1"/>
</dbReference>
<keyword evidence="7" id="KW-0283">Flagellar rotation</keyword>
<protein>
    <recommendedName>
        <fullName evidence="4">Flagellar motor switch protein FliG</fullName>
    </recommendedName>
</protein>
<feature type="domain" description="Flagellar motor switch protein FliG N-terminal" evidence="13">
    <location>
        <begin position="13"/>
        <end position="115"/>
    </location>
</feature>
<dbReference type="AlphaFoldDB" id="M9RDA2"/>
<feature type="domain" description="Flagellar motor switch protein FliG middle" evidence="12">
    <location>
        <begin position="125"/>
        <end position="190"/>
    </location>
</feature>
<accession>M9RDA2</accession>
<evidence type="ECO:0000256" key="8">
    <source>
        <dbReference type="ARBA" id="ARBA00023136"/>
    </source>
</evidence>
<evidence type="ECO:0000256" key="10">
    <source>
        <dbReference type="ARBA" id="ARBA00025598"/>
    </source>
</evidence>
<dbReference type="GO" id="GO:0006935">
    <property type="term" value="P:chemotaxis"/>
    <property type="evidence" value="ECO:0007669"/>
    <property type="project" value="UniProtKB-KW"/>
</dbReference>
<dbReference type="Gene3D" id="1.10.220.30">
    <property type="match status" value="2"/>
</dbReference>
<dbReference type="InterPro" id="IPR000090">
    <property type="entry name" value="Flg_Motor_Flig"/>
</dbReference>
<dbReference type="PRINTS" id="PR00954">
    <property type="entry name" value="FLGMOTORFLIG"/>
</dbReference>
<dbReference type="Pfam" id="PF01706">
    <property type="entry name" value="FliG_C"/>
    <property type="match status" value="1"/>
</dbReference>
<feature type="domain" description="Flagellar motor switch protein FliG C-terminal" evidence="11">
    <location>
        <begin position="226"/>
        <end position="338"/>
    </location>
</feature>
<evidence type="ECO:0000256" key="1">
    <source>
        <dbReference type="ARBA" id="ARBA00004117"/>
    </source>
</evidence>
<evidence type="ECO:0000259" key="13">
    <source>
        <dbReference type="Pfam" id="PF14842"/>
    </source>
</evidence>
<keyword evidence="6" id="KW-0145">Chemotaxis</keyword>
<keyword evidence="8" id="KW-0472">Membrane</keyword>
<dbReference type="Pfam" id="PF14841">
    <property type="entry name" value="FliG_M"/>
    <property type="match status" value="1"/>
</dbReference>
<sequence length="344" mass="36175">MAGTPTSLPRTDITRSRKAAMVVQLLLRSGGDLPLSQLPEAAQVRLTRELGALNIIDKETLNSVVQEFARELADVALTAPGSFEAALKSLEGRISAGTVARLREEAAAQSGSDPWTIVLKLTPEEMLPITDAESAEVCAIVLSKLPTSKAASLLGLMPGDRARRIAYAMSKTTNVKSDAIARIGTGLAQQYCGASLPAFTDSAEHRIGAILNSTPASTRDSVLEGLLSQDPTFGEGVRKAIFTFADIPARLATPEVPKVLRNIDPADLVCALASATEMGGLLATAAAHLLDNMSTRMADNLREEMSEASKIRQSDAEAAQTAVVTAIRAAADAGTITLNLDNED</sequence>
<dbReference type="GO" id="GO:0003774">
    <property type="term" value="F:cytoskeletal motor activity"/>
    <property type="evidence" value="ECO:0007669"/>
    <property type="project" value="InterPro"/>
</dbReference>
<dbReference type="InterPro" id="IPR028263">
    <property type="entry name" value="FliG_N"/>
</dbReference>
<keyword evidence="14" id="KW-0969">Cilium</keyword>
<dbReference type="PANTHER" id="PTHR30534:SF0">
    <property type="entry name" value="FLAGELLAR MOTOR SWITCH PROTEIN FLIG"/>
    <property type="match status" value="1"/>
</dbReference>
<dbReference type="GO" id="GO:0071973">
    <property type="term" value="P:bacterial-type flagellum-dependent cell motility"/>
    <property type="evidence" value="ECO:0007669"/>
    <property type="project" value="InterPro"/>
</dbReference>
<dbReference type="GO" id="GO:0005886">
    <property type="term" value="C:plasma membrane"/>
    <property type="evidence" value="ECO:0007669"/>
    <property type="project" value="UniProtKB-SubCell"/>
</dbReference>
<name>M9RDA2_9RHOB</name>
<evidence type="ECO:0000256" key="5">
    <source>
        <dbReference type="ARBA" id="ARBA00022475"/>
    </source>
</evidence>
<dbReference type="InterPro" id="IPR023087">
    <property type="entry name" value="Flg_Motor_Flig_C"/>
</dbReference>
<dbReference type="InterPro" id="IPR011002">
    <property type="entry name" value="FliG_a-hlx"/>
</dbReference>
<evidence type="ECO:0000256" key="6">
    <source>
        <dbReference type="ARBA" id="ARBA00022500"/>
    </source>
</evidence>
<keyword evidence="5" id="KW-1003">Cell membrane</keyword>
<dbReference type="HOGENOM" id="CLU_047835_1_1_5"/>
<dbReference type="Proteomes" id="UP000005307">
    <property type="component" value="Chromosome"/>
</dbReference>
<evidence type="ECO:0000256" key="7">
    <source>
        <dbReference type="ARBA" id="ARBA00022779"/>
    </source>
</evidence>
<dbReference type="Pfam" id="PF14842">
    <property type="entry name" value="FliG_N"/>
    <property type="match status" value="1"/>
</dbReference>
<evidence type="ECO:0000256" key="3">
    <source>
        <dbReference type="ARBA" id="ARBA00010299"/>
    </source>
</evidence>
<evidence type="ECO:0000313" key="15">
    <source>
        <dbReference type="Proteomes" id="UP000005307"/>
    </source>
</evidence>
<evidence type="ECO:0000259" key="11">
    <source>
        <dbReference type="Pfam" id="PF01706"/>
    </source>
</evidence>
<dbReference type="SUPFAM" id="SSF48029">
    <property type="entry name" value="FliG"/>
    <property type="match status" value="2"/>
</dbReference>
<organism evidence="14 15">
    <name type="scientific">Octadecabacter antarcticus 307</name>
    <dbReference type="NCBI Taxonomy" id="391626"/>
    <lineage>
        <taxon>Bacteria</taxon>
        <taxon>Pseudomonadati</taxon>
        <taxon>Pseudomonadota</taxon>
        <taxon>Alphaproteobacteria</taxon>
        <taxon>Rhodobacterales</taxon>
        <taxon>Roseobacteraceae</taxon>
        <taxon>Octadecabacter</taxon>
    </lineage>
</organism>
<comment type="similarity">
    <text evidence="3">Belongs to the FliG family.</text>
</comment>
<comment type="function">
    <text evidence="10">FliG is one of three proteins (FliG, FliN, FliM) that forms the rotor-mounted switch complex (C ring), located at the base of the basal body. This complex interacts with the CheY and CheZ chemotaxis proteins, in addition to contacting components of the motor that determine the direction of flagellar rotation.</text>
</comment>
<gene>
    <name evidence="14" type="primary">fliG2</name>
    <name evidence="14" type="ORF">OAN307_c21780</name>
</gene>
<evidence type="ECO:0000313" key="14">
    <source>
        <dbReference type="EMBL" id="AGI67810.1"/>
    </source>
</evidence>
<evidence type="ECO:0000256" key="4">
    <source>
        <dbReference type="ARBA" id="ARBA00021870"/>
    </source>
</evidence>
<dbReference type="OrthoDB" id="7616820at2"/>
<proteinExistence type="inferred from homology"/>
<dbReference type="InterPro" id="IPR032779">
    <property type="entry name" value="FliG_M"/>
</dbReference>
<dbReference type="KEGG" id="oat:OAN307_c21780"/>
<dbReference type="STRING" id="391626.OAN307_c21780"/>
<comment type="subcellular location">
    <subcellularLocation>
        <location evidence="1">Bacterial flagellum basal body</location>
    </subcellularLocation>
    <subcellularLocation>
        <location evidence="2">Cell membrane</location>
        <topology evidence="2">Peripheral membrane protein</topology>
        <orientation evidence="2">Cytoplasmic side</orientation>
    </subcellularLocation>
</comment>
<evidence type="ECO:0000256" key="2">
    <source>
        <dbReference type="ARBA" id="ARBA00004413"/>
    </source>
</evidence>
<dbReference type="RefSeq" id="WP_015499833.1">
    <property type="nucleotide sequence ID" value="NC_020911.1"/>
</dbReference>
<evidence type="ECO:0000259" key="12">
    <source>
        <dbReference type="Pfam" id="PF14841"/>
    </source>
</evidence>
<keyword evidence="14" id="KW-0282">Flagellum</keyword>
<keyword evidence="14" id="KW-0966">Cell projection</keyword>
<dbReference type="EMBL" id="CP003740">
    <property type="protein sequence ID" value="AGI67810.1"/>
    <property type="molecule type" value="Genomic_DNA"/>
</dbReference>
<dbReference type="eggNOG" id="COG1536">
    <property type="taxonomic scope" value="Bacteria"/>
</dbReference>
<keyword evidence="9" id="KW-0975">Bacterial flagellum</keyword>
<reference evidence="14 15" key="1">
    <citation type="journal article" date="2013" name="PLoS ONE">
        <title>Poles Apart: Arctic and Antarctic Octadecabacter strains Share High Genome Plasticity and a New Type of Xanthorhodopsin.</title>
        <authorList>
            <person name="Vollmers J."/>
            <person name="Voget S."/>
            <person name="Dietrich S."/>
            <person name="Gollnow K."/>
            <person name="Smits M."/>
            <person name="Meyer K."/>
            <person name="Brinkhoff T."/>
            <person name="Simon M."/>
            <person name="Daniel R."/>
        </authorList>
    </citation>
    <scope>NUCLEOTIDE SEQUENCE [LARGE SCALE GENOMIC DNA]</scope>
    <source>
        <strain evidence="14 15">307</strain>
    </source>
</reference>
<evidence type="ECO:0000256" key="9">
    <source>
        <dbReference type="ARBA" id="ARBA00023143"/>
    </source>
</evidence>
<dbReference type="GO" id="GO:0009425">
    <property type="term" value="C:bacterial-type flagellum basal body"/>
    <property type="evidence" value="ECO:0007669"/>
    <property type="project" value="UniProtKB-SubCell"/>
</dbReference>